<evidence type="ECO:0000313" key="2">
    <source>
        <dbReference type="EMBL" id="MDH5824827.1"/>
    </source>
</evidence>
<evidence type="ECO:0000256" key="1">
    <source>
        <dbReference type="SAM" id="MobiDB-lite"/>
    </source>
</evidence>
<accession>A0ABT6JDY1</accession>
<evidence type="ECO:0000313" key="3">
    <source>
        <dbReference type="Proteomes" id="UP001156940"/>
    </source>
</evidence>
<sequence>MTASDDPLSAQLHTLAERWLERPLSAAETQELARFRQSLERGGSAGPPAGQAAAQAIRDARAQAQAAMRDVLDGARRLAQRMASEREQEDRAILRMVESAGSLAELRPSALPPDGQDSPAGRILIAQIADRLANLVRAEVQECFERQLAPLASRVEALLREVRAAAAPPTPAAPPARATPDAPSAPPPPGPGAPG</sequence>
<feature type="region of interest" description="Disordered" evidence="1">
    <location>
        <begin position="31"/>
        <end position="53"/>
    </location>
</feature>
<reference evidence="2 3" key="1">
    <citation type="submission" date="2023-04" db="EMBL/GenBank/DDBJ databases">
        <title>Luteimonas endophyticus RD2P54.</title>
        <authorList>
            <person name="Sun J.-Q."/>
        </authorList>
    </citation>
    <scope>NUCLEOTIDE SEQUENCE [LARGE SCALE GENOMIC DNA]</scope>
    <source>
        <strain evidence="2 3">RD2P54</strain>
    </source>
</reference>
<protein>
    <recommendedName>
        <fullName evidence="4">DUF2486 family protein</fullName>
    </recommendedName>
</protein>
<feature type="compositionally biased region" description="Pro residues" evidence="1">
    <location>
        <begin position="183"/>
        <end position="195"/>
    </location>
</feature>
<comment type="caution">
    <text evidence="2">The sequence shown here is derived from an EMBL/GenBank/DDBJ whole genome shotgun (WGS) entry which is preliminary data.</text>
</comment>
<dbReference type="EMBL" id="JARXRM010000046">
    <property type="protein sequence ID" value="MDH5824827.1"/>
    <property type="molecule type" value="Genomic_DNA"/>
</dbReference>
<name>A0ABT6JDY1_9GAMM</name>
<organism evidence="2 3">
    <name type="scientific">Luteimonas endophytica</name>
    <dbReference type="NCBI Taxonomy" id="3042023"/>
    <lineage>
        <taxon>Bacteria</taxon>
        <taxon>Pseudomonadati</taxon>
        <taxon>Pseudomonadota</taxon>
        <taxon>Gammaproteobacteria</taxon>
        <taxon>Lysobacterales</taxon>
        <taxon>Lysobacteraceae</taxon>
        <taxon>Luteimonas</taxon>
    </lineage>
</organism>
<feature type="region of interest" description="Disordered" evidence="1">
    <location>
        <begin position="166"/>
        <end position="195"/>
    </location>
</feature>
<dbReference type="RefSeq" id="WP_280576178.1">
    <property type="nucleotide sequence ID" value="NZ_JARXRM010000046.1"/>
</dbReference>
<gene>
    <name evidence="2" type="ORF">QFW77_17800</name>
</gene>
<evidence type="ECO:0008006" key="4">
    <source>
        <dbReference type="Google" id="ProtNLM"/>
    </source>
</evidence>
<keyword evidence="3" id="KW-1185">Reference proteome</keyword>
<dbReference type="Proteomes" id="UP001156940">
    <property type="component" value="Unassembled WGS sequence"/>
</dbReference>
<proteinExistence type="predicted"/>